<keyword evidence="2" id="KW-0540">Nuclease</keyword>
<comment type="similarity">
    <text evidence="7">Belongs to the exonuclease superfamily. TREX family.</text>
</comment>
<sequence length="194" mass="22740">MLVYYDFETTGLNQFHDNITEYCFLKEKSNTSIISLVNPEKELSEIVRRITGITQEMVNSAQPLQEHIFTIIEFLALPNEFTYLVAHNGDNYDFIILREQLKKYGYNINTLHFRSIDTLLLAKKMYPHIKKYSLVSLCTQFGINIMEAHRADADTEMVKNLFHYMVNDLVNILSINKETLLHNPEYVYNYINGI</sequence>
<reference evidence="9" key="1">
    <citation type="journal article" date="2020" name="Nature">
        <title>Giant virus diversity and host interactions through global metagenomics.</title>
        <authorList>
            <person name="Schulz F."/>
            <person name="Roux S."/>
            <person name="Paez-Espino D."/>
            <person name="Jungbluth S."/>
            <person name="Walsh D.A."/>
            <person name="Denef V.J."/>
            <person name="McMahon K.D."/>
            <person name="Konstantinidis K.T."/>
            <person name="Eloe-Fadrosh E.A."/>
            <person name="Kyrpides N.C."/>
            <person name="Woyke T."/>
        </authorList>
    </citation>
    <scope>NUCLEOTIDE SEQUENCE</scope>
    <source>
        <strain evidence="9">GVMAG-M-3300025860-25</strain>
    </source>
</reference>
<evidence type="ECO:0000259" key="8">
    <source>
        <dbReference type="SMART" id="SM00479"/>
    </source>
</evidence>
<dbReference type="GO" id="GO:0003676">
    <property type="term" value="F:nucleic acid binding"/>
    <property type="evidence" value="ECO:0007669"/>
    <property type="project" value="InterPro"/>
</dbReference>
<dbReference type="Gene3D" id="3.30.420.10">
    <property type="entry name" value="Ribonuclease H-like superfamily/Ribonuclease H"/>
    <property type="match status" value="1"/>
</dbReference>
<evidence type="ECO:0000256" key="6">
    <source>
        <dbReference type="ARBA" id="ARBA00022842"/>
    </source>
</evidence>
<protein>
    <recommendedName>
        <fullName evidence="8">Exonuclease domain-containing protein</fullName>
    </recommendedName>
</protein>
<dbReference type="PANTHER" id="PTHR13058:SF19">
    <property type="entry name" value="LD40940P"/>
    <property type="match status" value="1"/>
</dbReference>
<evidence type="ECO:0000256" key="1">
    <source>
        <dbReference type="ARBA" id="ARBA00001946"/>
    </source>
</evidence>
<dbReference type="PANTHER" id="PTHR13058">
    <property type="entry name" value="THREE PRIME REPAIR EXONUCLEASE 1, 2"/>
    <property type="match status" value="1"/>
</dbReference>
<keyword evidence="3" id="KW-0479">Metal-binding</keyword>
<keyword evidence="5" id="KW-0269">Exonuclease</keyword>
<dbReference type="InterPro" id="IPR036397">
    <property type="entry name" value="RNaseH_sf"/>
</dbReference>
<keyword evidence="4" id="KW-0378">Hydrolase</keyword>
<feature type="domain" description="Exonuclease" evidence="8">
    <location>
        <begin position="1"/>
        <end position="171"/>
    </location>
</feature>
<dbReference type="GO" id="GO:0006308">
    <property type="term" value="P:DNA catabolic process"/>
    <property type="evidence" value="ECO:0007669"/>
    <property type="project" value="TreeGrafter"/>
</dbReference>
<evidence type="ECO:0000256" key="3">
    <source>
        <dbReference type="ARBA" id="ARBA00022723"/>
    </source>
</evidence>
<organism evidence="9">
    <name type="scientific">viral metagenome</name>
    <dbReference type="NCBI Taxonomy" id="1070528"/>
    <lineage>
        <taxon>unclassified sequences</taxon>
        <taxon>metagenomes</taxon>
        <taxon>organismal metagenomes</taxon>
    </lineage>
</organism>
<dbReference type="GO" id="GO:0046872">
    <property type="term" value="F:metal ion binding"/>
    <property type="evidence" value="ECO:0007669"/>
    <property type="project" value="UniProtKB-KW"/>
</dbReference>
<dbReference type="CDD" id="cd06127">
    <property type="entry name" value="DEDDh"/>
    <property type="match status" value="1"/>
</dbReference>
<evidence type="ECO:0000256" key="2">
    <source>
        <dbReference type="ARBA" id="ARBA00022722"/>
    </source>
</evidence>
<dbReference type="InterPro" id="IPR012337">
    <property type="entry name" value="RNaseH-like_sf"/>
</dbReference>
<dbReference type="SMART" id="SM00479">
    <property type="entry name" value="EXOIII"/>
    <property type="match status" value="1"/>
</dbReference>
<dbReference type="GO" id="GO:0008296">
    <property type="term" value="F:3'-5'-DNA exonuclease activity"/>
    <property type="evidence" value="ECO:0007669"/>
    <property type="project" value="TreeGrafter"/>
</dbReference>
<dbReference type="GO" id="GO:0005737">
    <property type="term" value="C:cytoplasm"/>
    <property type="evidence" value="ECO:0007669"/>
    <property type="project" value="TreeGrafter"/>
</dbReference>
<evidence type="ECO:0000256" key="4">
    <source>
        <dbReference type="ARBA" id="ARBA00022801"/>
    </source>
</evidence>
<dbReference type="AlphaFoldDB" id="A0A6C0J6I5"/>
<dbReference type="EMBL" id="MN740336">
    <property type="protein sequence ID" value="QHU01252.1"/>
    <property type="molecule type" value="Genomic_DNA"/>
</dbReference>
<evidence type="ECO:0000256" key="7">
    <source>
        <dbReference type="ARBA" id="ARBA00025769"/>
    </source>
</evidence>
<keyword evidence="6" id="KW-0460">Magnesium</keyword>
<comment type="cofactor">
    <cofactor evidence="1">
        <name>Mg(2+)</name>
        <dbReference type="ChEBI" id="CHEBI:18420"/>
    </cofactor>
</comment>
<evidence type="ECO:0000256" key="5">
    <source>
        <dbReference type="ARBA" id="ARBA00022839"/>
    </source>
</evidence>
<name>A0A6C0J6I5_9ZZZZ</name>
<dbReference type="InterPro" id="IPR013520">
    <property type="entry name" value="Ribonucl_H"/>
</dbReference>
<accession>A0A6C0J6I5</accession>
<evidence type="ECO:0000313" key="9">
    <source>
        <dbReference type="EMBL" id="QHU01252.1"/>
    </source>
</evidence>
<dbReference type="InterPro" id="IPR040393">
    <property type="entry name" value="TREX1/2"/>
</dbReference>
<dbReference type="SUPFAM" id="SSF53098">
    <property type="entry name" value="Ribonuclease H-like"/>
    <property type="match status" value="1"/>
</dbReference>
<proteinExistence type="inferred from homology"/>
<dbReference type="FunFam" id="3.30.420.10:FF:000045">
    <property type="entry name" value="3'-5' exonuclease DinG"/>
    <property type="match status" value="1"/>
</dbReference>
<dbReference type="Pfam" id="PF00929">
    <property type="entry name" value="RNase_T"/>
    <property type="match status" value="1"/>
</dbReference>